<dbReference type="InterPro" id="IPR020946">
    <property type="entry name" value="Flavin_mOase-like"/>
</dbReference>
<proteinExistence type="inferred from homology"/>
<evidence type="ECO:0000256" key="1">
    <source>
        <dbReference type="ARBA" id="ARBA00001974"/>
    </source>
</evidence>
<evidence type="ECO:0008006" key="9">
    <source>
        <dbReference type="Google" id="ProtNLM"/>
    </source>
</evidence>
<dbReference type="AlphaFoldDB" id="A0AAV9N231"/>
<dbReference type="Pfam" id="PF00743">
    <property type="entry name" value="FMO-like"/>
    <property type="match status" value="1"/>
</dbReference>
<reference evidence="7 8" key="1">
    <citation type="submission" date="2023-08" db="EMBL/GenBank/DDBJ databases">
        <title>Black Yeasts Isolated from many extreme environments.</title>
        <authorList>
            <person name="Coleine C."/>
            <person name="Stajich J.E."/>
            <person name="Selbmann L."/>
        </authorList>
    </citation>
    <scope>NUCLEOTIDE SEQUENCE [LARGE SCALE GENOMIC DNA]</scope>
    <source>
        <strain evidence="7 8">CCFEE 5792</strain>
    </source>
</reference>
<keyword evidence="5" id="KW-0560">Oxidoreductase</keyword>
<dbReference type="GO" id="GO:0050660">
    <property type="term" value="F:flavin adenine dinucleotide binding"/>
    <property type="evidence" value="ECO:0007669"/>
    <property type="project" value="InterPro"/>
</dbReference>
<gene>
    <name evidence="7" type="ORF">LTR84_006193</name>
</gene>
<dbReference type="GO" id="GO:0050661">
    <property type="term" value="F:NADP binding"/>
    <property type="evidence" value="ECO:0007669"/>
    <property type="project" value="InterPro"/>
</dbReference>
<feature type="region of interest" description="Disordered" evidence="6">
    <location>
        <begin position="31"/>
        <end position="64"/>
    </location>
</feature>
<keyword evidence="3" id="KW-0285">Flavoprotein</keyword>
<evidence type="ECO:0000256" key="5">
    <source>
        <dbReference type="ARBA" id="ARBA00023002"/>
    </source>
</evidence>
<dbReference type="PANTHER" id="PTHR42877">
    <property type="entry name" value="L-ORNITHINE N(5)-MONOOXYGENASE-RELATED"/>
    <property type="match status" value="1"/>
</dbReference>
<comment type="cofactor">
    <cofactor evidence="1">
        <name>FAD</name>
        <dbReference type="ChEBI" id="CHEBI:57692"/>
    </cofactor>
</comment>
<protein>
    <recommendedName>
        <fullName evidence="9">Sterigmatocystin biosynthesis monooxygenase stcW</fullName>
    </recommendedName>
</protein>
<evidence type="ECO:0000256" key="2">
    <source>
        <dbReference type="ARBA" id="ARBA00010139"/>
    </source>
</evidence>
<dbReference type="Proteomes" id="UP001358417">
    <property type="component" value="Unassembled WGS sequence"/>
</dbReference>
<dbReference type="Gene3D" id="3.50.50.60">
    <property type="entry name" value="FAD/NAD(P)-binding domain"/>
    <property type="match status" value="2"/>
</dbReference>
<name>A0AAV9N231_9EURO</name>
<evidence type="ECO:0000313" key="7">
    <source>
        <dbReference type="EMBL" id="KAK5048003.1"/>
    </source>
</evidence>
<keyword evidence="8" id="KW-1185">Reference proteome</keyword>
<dbReference type="GO" id="GO:0004499">
    <property type="term" value="F:N,N-dimethylaniline monooxygenase activity"/>
    <property type="evidence" value="ECO:0007669"/>
    <property type="project" value="InterPro"/>
</dbReference>
<dbReference type="SUPFAM" id="SSF51905">
    <property type="entry name" value="FAD/NAD(P)-binding domain"/>
    <property type="match status" value="3"/>
</dbReference>
<dbReference type="PANTHER" id="PTHR42877:SF2">
    <property type="entry name" value="FAD_NAD(P)-BINDING DOMAIN-CONTAINING PROTEIN"/>
    <property type="match status" value="1"/>
</dbReference>
<dbReference type="GeneID" id="89974365"/>
<dbReference type="EMBL" id="JAVRRD010000023">
    <property type="protein sequence ID" value="KAK5048003.1"/>
    <property type="molecule type" value="Genomic_DNA"/>
</dbReference>
<organism evidence="7 8">
    <name type="scientific">Exophiala bonariae</name>
    <dbReference type="NCBI Taxonomy" id="1690606"/>
    <lineage>
        <taxon>Eukaryota</taxon>
        <taxon>Fungi</taxon>
        <taxon>Dikarya</taxon>
        <taxon>Ascomycota</taxon>
        <taxon>Pezizomycotina</taxon>
        <taxon>Eurotiomycetes</taxon>
        <taxon>Chaetothyriomycetidae</taxon>
        <taxon>Chaetothyriales</taxon>
        <taxon>Herpotrichiellaceae</taxon>
        <taxon>Exophiala</taxon>
    </lineage>
</organism>
<dbReference type="RefSeq" id="XP_064703509.1">
    <property type="nucleotide sequence ID" value="XM_064849754.1"/>
</dbReference>
<comment type="caution">
    <text evidence="7">The sequence shown here is derived from an EMBL/GenBank/DDBJ whole genome shotgun (WGS) entry which is preliminary data.</text>
</comment>
<sequence>MSSDREASAMPTAGLSEGVIIDSLNQNNRRASFAEGGEPYPNGESRSTGDVEHGDNINGYTNGATNGREVSIPLWNRPAYSASKKLRIVTIGAGFSSLIFAHKLRYEHSEMEVIVTNTIFEARAEVGGTWLVNSYPGVQCDVPSHIYAFPFDPNPDWSHFYSTGPQIQEYITKTVKKWNLDRDIQFSTRVLGTYWQEEHGRWRIVVENEGRQREEYADIVISAQGFLNTWKWPDIPGLQDFEGHKVHSASWDHSYDYSHKRIGVIGNGSSGIQILPALARLNGTDLTSFQRGPTWVVARMDPGRLLGKPNIGSNPEYTEEDKQKFRRDREHHHQYRKNLIHRINLAFRMFIKGSMENKDNTAFAKQQMAAKLNNDPILCEKLIPKWELGCRRVTPGAGYLEAFLLPNVHLTQSHIKNITSDSIITEDGREHKVDVIVCATGFDVSHQPIYPVIGRNKVNLAEKWADEPKSYFSLACPEFPNYFIFTGPNAIVGHGSLIEGLGWVAEYIIKWLKKISSEDIKCVSPKQLAVDEFIKYGDEIHKTLVWTGQCRSWYKKNRIDGRVTATFPGSALLFRRMITDIRGEDFEIEYNSPNRFRFMGSGFTEYELDDANDLAWYIKKT</sequence>
<keyword evidence="4" id="KW-0274">FAD</keyword>
<evidence type="ECO:0000256" key="6">
    <source>
        <dbReference type="SAM" id="MobiDB-lite"/>
    </source>
</evidence>
<dbReference type="InterPro" id="IPR036188">
    <property type="entry name" value="FAD/NAD-bd_sf"/>
</dbReference>
<comment type="similarity">
    <text evidence="2">Belongs to the FAD-binding monooxygenase family.</text>
</comment>
<accession>A0AAV9N231</accession>
<evidence type="ECO:0000256" key="3">
    <source>
        <dbReference type="ARBA" id="ARBA00022630"/>
    </source>
</evidence>
<evidence type="ECO:0000313" key="8">
    <source>
        <dbReference type="Proteomes" id="UP001358417"/>
    </source>
</evidence>
<evidence type="ECO:0000256" key="4">
    <source>
        <dbReference type="ARBA" id="ARBA00022827"/>
    </source>
</evidence>
<dbReference type="InterPro" id="IPR051209">
    <property type="entry name" value="FAD-bind_Monooxygenase_sf"/>
</dbReference>